<dbReference type="GeneID" id="54418897"/>
<dbReference type="EMBL" id="ML975185">
    <property type="protein sequence ID" value="KAF1808365.1"/>
    <property type="molecule type" value="Genomic_DNA"/>
</dbReference>
<reference evidence="4" key="2">
    <citation type="submission" date="2020-04" db="EMBL/GenBank/DDBJ databases">
        <authorList>
            <consortium name="NCBI Genome Project"/>
        </authorList>
    </citation>
    <scope>NUCLEOTIDE SEQUENCE</scope>
    <source>
        <strain evidence="4">CBS 781.70</strain>
    </source>
</reference>
<reference evidence="4" key="3">
    <citation type="submission" date="2025-04" db="UniProtKB">
        <authorList>
            <consortium name="RefSeq"/>
        </authorList>
    </citation>
    <scope>IDENTIFICATION</scope>
    <source>
        <strain evidence="4">CBS 781.70</strain>
    </source>
</reference>
<reference evidence="2 4" key="1">
    <citation type="submission" date="2020-01" db="EMBL/GenBank/DDBJ databases">
        <authorList>
            <consortium name="DOE Joint Genome Institute"/>
            <person name="Haridas S."/>
            <person name="Albert R."/>
            <person name="Binder M."/>
            <person name="Bloem J."/>
            <person name="Labutti K."/>
            <person name="Salamov A."/>
            <person name="Andreopoulos B."/>
            <person name="Baker S.E."/>
            <person name="Barry K."/>
            <person name="Bills G."/>
            <person name="Bluhm B.H."/>
            <person name="Cannon C."/>
            <person name="Castanera R."/>
            <person name="Culley D.E."/>
            <person name="Daum C."/>
            <person name="Ezra D."/>
            <person name="Gonzalez J.B."/>
            <person name="Henrissat B."/>
            <person name="Kuo A."/>
            <person name="Liang C."/>
            <person name="Lipzen A."/>
            <person name="Lutzoni F."/>
            <person name="Magnuson J."/>
            <person name="Mondo S."/>
            <person name="Nolan M."/>
            <person name="Ohm R."/>
            <person name="Pangilinan J."/>
            <person name="Park H.-J."/>
            <person name="Ramirez L."/>
            <person name="Alfaro M."/>
            <person name="Sun H."/>
            <person name="Tritt A."/>
            <person name="Yoshinaga Y."/>
            <person name="Zwiers L.-H."/>
            <person name="Turgeon B.G."/>
            <person name="Goodwin S.B."/>
            <person name="Spatafora J.W."/>
            <person name="Crous P.W."/>
            <person name="Grigoriev I.V."/>
        </authorList>
    </citation>
    <scope>NUCLEOTIDE SEQUENCE</scope>
    <source>
        <strain evidence="2 4">CBS 781.70</strain>
    </source>
</reference>
<dbReference type="RefSeq" id="XP_033529996.1">
    <property type="nucleotide sequence ID" value="XM_033678327.1"/>
</dbReference>
<accession>A0A6G1FR97</accession>
<evidence type="ECO:0000313" key="2">
    <source>
        <dbReference type="EMBL" id="KAF1808365.1"/>
    </source>
</evidence>
<dbReference type="OrthoDB" id="5323870at2759"/>
<evidence type="ECO:0000256" key="1">
    <source>
        <dbReference type="SAM" id="MobiDB-lite"/>
    </source>
</evidence>
<protein>
    <submittedName>
        <fullName evidence="2 4">Uncharacterized protein</fullName>
    </submittedName>
</protein>
<keyword evidence="3" id="KW-1185">Reference proteome</keyword>
<feature type="region of interest" description="Disordered" evidence="1">
    <location>
        <begin position="55"/>
        <end position="78"/>
    </location>
</feature>
<evidence type="ECO:0000313" key="4">
    <source>
        <dbReference type="RefSeq" id="XP_033529996.1"/>
    </source>
</evidence>
<feature type="region of interest" description="Disordered" evidence="1">
    <location>
        <begin position="1"/>
        <end position="24"/>
    </location>
</feature>
<dbReference type="Gene3D" id="2.130.10.10">
    <property type="entry name" value="YVTN repeat-like/Quinoprotein amine dehydrogenase"/>
    <property type="match status" value="1"/>
</dbReference>
<feature type="region of interest" description="Disordered" evidence="1">
    <location>
        <begin position="452"/>
        <end position="495"/>
    </location>
</feature>
<feature type="compositionally biased region" description="Polar residues" evidence="1">
    <location>
        <begin position="14"/>
        <end position="23"/>
    </location>
</feature>
<proteinExistence type="predicted"/>
<sequence>MAKTHAQFVRSERNASTSYSSPNGVHMAKIYPLKSPNGSNIIVYGHDSGIKVLWHGGRPHKRPRTDSHNRTSDASGLGASTENAFMILDSDEENSPEPAVVVPPAEFETEEPEWDPSEPYPHVVQEMDISVGAEVMDIAFPPIPVSGLRDLRIMPSLFERKVVVTVACSDSYLRIYSFPLVPPTDEQLLAGKSALRISVVHLGGPLGHQQAPNSVSMTWTSRDIHHAASQSEIGPDVVEEDGYATERPAGEPRGGKSQTEPMQFDLLLASCSDEVSGLLLLFRVPIDPENDDLESAPPFQRLYLSRAALKVFFSPTIFPSKRHSYLMVVERQGSVRIYDPFSQLRRDTGNRQQNIDNPSPRHGAWLMTYSTRYAASGSPRLAAPGSVQRKNVLDAQWVLNGTGIFALLPDGQWGVWRRDLDIHGSGRPATTLSEFALSGRLRIPKDIGSPPSISKPQFVSGGRPSLAPMTPNTRKTKQTSLFSSGSSDTRHLPRGGISVSQYPTLSGMGYDESVVLWYGDHVYAIPSFNGFWNRAKSKGSTKGNILSVQTPSPPIVDLRVDGSSLVGVGQFPAVKRSDGQTEASQRDLLVVDARQFVVWSPSSFQSALHRGNETLESEEEDYDMVDETLLDRSELDVGGIDRYLDILGQKPPPGRRVGFAA</sequence>
<dbReference type="AlphaFoldDB" id="A0A6G1FR97"/>
<name>A0A6G1FR97_9PEZI</name>
<feature type="compositionally biased region" description="Polar residues" evidence="1">
    <location>
        <begin position="470"/>
        <end position="487"/>
    </location>
</feature>
<organism evidence="2">
    <name type="scientific">Eremomyces bilateralis CBS 781.70</name>
    <dbReference type="NCBI Taxonomy" id="1392243"/>
    <lineage>
        <taxon>Eukaryota</taxon>
        <taxon>Fungi</taxon>
        <taxon>Dikarya</taxon>
        <taxon>Ascomycota</taxon>
        <taxon>Pezizomycotina</taxon>
        <taxon>Dothideomycetes</taxon>
        <taxon>Dothideomycetes incertae sedis</taxon>
        <taxon>Eremomycetales</taxon>
        <taxon>Eremomycetaceae</taxon>
        <taxon>Eremomyces</taxon>
    </lineage>
</organism>
<gene>
    <name evidence="2 4" type="ORF">P152DRAFT_452942</name>
</gene>
<dbReference type="InterPro" id="IPR015943">
    <property type="entry name" value="WD40/YVTN_repeat-like_dom_sf"/>
</dbReference>
<evidence type="ECO:0000313" key="3">
    <source>
        <dbReference type="Proteomes" id="UP000504638"/>
    </source>
</evidence>
<dbReference type="Proteomes" id="UP000504638">
    <property type="component" value="Unplaced"/>
</dbReference>